<proteinExistence type="predicted"/>
<evidence type="ECO:0000313" key="3">
    <source>
        <dbReference type="Proteomes" id="UP000828390"/>
    </source>
</evidence>
<feature type="region of interest" description="Disordered" evidence="1">
    <location>
        <begin position="1"/>
        <end position="20"/>
    </location>
</feature>
<protein>
    <submittedName>
        <fullName evidence="2">Uncharacterized protein</fullName>
    </submittedName>
</protein>
<sequence length="117" mass="13098">MLRLHHVPGDHGNHVSGHHGVNGMNVRQLELLYGLTRLARSEAEYIKAVPLRKLSFQSEHLMSKHATKKAPNKGYPPRCKGRSISIQIILKGVDIFVAEFPGKKCIKVPLLLPSSFR</sequence>
<reference evidence="2" key="2">
    <citation type="submission" date="2020-11" db="EMBL/GenBank/DDBJ databases">
        <authorList>
            <person name="McCartney M.A."/>
            <person name="Auch B."/>
            <person name="Kono T."/>
            <person name="Mallez S."/>
            <person name="Becker A."/>
            <person name="Gohl D.M."/>
            <person name="Silverstein K.A.T."/>
            <person name="Koren S."/>
            <person name="Bechman K.B."/>
            <person name="Herman A."/>
            <person name="Abrahante J.E."/>
            <person name="Garbe J."/>
        </authorList>
    </citation>
    <scope>NUCLEOTIDE SEQUENCE</scope>
    <source>
        <strain evidence="2">Duluth1</strain>
        <tissue evidence="2">Whole animal</tissue>
    </source>
</reference>
<reference evidence="2" key="1">
    <citation type="journal article" date="2019" name="bioRxiv">
        <title>The Genome of the Zebra Mussel, Dreissena polymorpha: A Resource for Invasive Species Research.</title>
        <authorList>
            <person name="McCartney M.A."/>
            <person name="Auch B."/>
            <person name="Kono T."/>
            <person name="Mallez S."/>
            <person name="Zhang Y."/>
            <person name="Obille A."/>
            <person name="Becker A."/>
            <person name="Abrahante J.E."/>
            <person name="Garbe J."/>
            <person name="Badalamenti J.P."/>
            <person name="Herman A."/>
            <person name="Mangelson H."/>
            <person name="Liachko I."/>
            <person name="Sullivan S."/>
            <person name="Sone E.D."/>
            <person name="Koren S."/>
            <person name="Silverstein K.A.T."/>
            <person name="Beckman K.B."/>
            <person name="Gohl D.M."/>
        </authorList>
    </citation>
    <scope>NUCLEOTIDE SEQUENCE</scope>
    <source>
        <strain evidence="2">Duluth1</strain>
        <tissue evidence="2">Whole animal</tissue>
    </source>
</reference>
<name>A0A9D4R8Y2_DREPO</name>
<gene>
    <name evidence="2" type="ORF">DPMN_100221</name>
</gene>
<dbReference type="AlphaFoldDB" id="A0A9D4R8Y2"/>
<comment type="caution">
    <text evidence="2">The sequence shown here is derived from an EMBL/GenBank/DDBJ whole genome shotgun (WGS) entry which is preliminary data.</text>
</comment>
<dbReference type="EMBL" id="JAIWYP010000003">
    <property type="protein sequence ID" value="KAH3857610.1"/>
    <property type="molecule type" value="Genomic_DNA"/>
</dbReference>
<evidence type="ECO:0000313" key="2">
    <source>
        <dbReference type="EMBL" id="KAH3857610.1"/>
    </source>
</evidence>
<dbReference type="Proteomes" id="UP000828390">
    <property type="component" value="Unassembled WGS sequence"/>
</dbReference>
<accession>A0A9D4R8Y2</accession>
<evidence type="ECO:0000256" key="1">
    <source>
        <dbReference type="SAM" id="MobiDB-lite"/>
    </source>
</evidence>
<organism evidence="2 3">
    <name type="scientific">Dreissena polymorpha</name>
    <name type="common">Zebra mussel</name>
    <name type="synonym">Mytilus polymorpha</name>
    <dbReference type="NCBI Taxonomy" id="45954"/>
    <lineage>
        <taxon>Eukaryota</taxon>
        <taxon>Metazoa</taxon>
        <taxon>Spiralia</taxon>
        <taxon>Lophotrochozoa</taxon>
        <taxon>Mollusca</taxon>
        <taxon>Bivalvia</taxon>
        <taxon>Autobranchia</taxon>
        <taxon>Heteroconchia</taxon>
        <taxon>Euheterodonta</taxon>
        <taxon>Imparidentia</taxon>
        <taxon>Neoheterodontei</taxon>
        <taxon>Myida</taxon>
        <taxon>Dreissenoidea</taxon>
        <taxon>Dreissenidae</taxon>
        <taxon>Dreissena</taxon>
    </lineage>
</organism>
<keyword evidence="3" id="KW-1185">Reference proteome</keyword>